<evidence type="ECO:0000256" key="1">
    <source>
        <dbReference type="ARBA" id="ARBA00008455"/>
    </source>
</evidence>
<feature type="domain" description="Peptidase C1A papain C-terminal" evidence="4">
    <location>
        <begin position="126"/>
        <end position="341"/>
    </location>
</feature>
<keyword evidence="6" id="KW-1185">Reference proteome</keyword>
<feature type="chain" id="PRO_5018652893" evidence="3">
    <location>
        <begin position="17"/>
        <end position="353"/>
    </location>
</feature>
<dbReference type="PROSITE" id="PS00139">
    <property type="entry name" value="THIOL_PROTEASE_CYS"/>
    <property type="match status" value="1"/>
</dbReference>
<dbReference type="STRING" id="74557.A0A1V9ZKM7"/>
<comment type="caution">
    <text evidence="5">The sequence shown here is derived from an EMBL/GenBank/DDBJ whole genome shotgun (WGS) entry which is preliminary data.</text>
</comment>
<keyword evidence="5" id="KW-0378">Hydrolase</keyword>
<organism evidence="5 6">
    <name type="scientific">Thraustotheca clavata</name>
    <dbReference type="NCBI Taxonomy" id="74557"/>
    <lineage>
        <taxon>Eukaryota</taxon>
        <taxon>Sar</taxon>
        <taxon>Stramenopiles</taxon>
        <taxon>Oomycota</taxon>
        <taxon>Saprolegniomycetes</taxon>
        <taxon>Saprolegniales</taxon>
        <taxon>Achlyaceae</taxon>
        <taxon>Thraustotheca</taxon>
    </lineage>
</organism>
<dbReference type="SMART" id="SM00645">
    <property type="entry name" value="Pept_C1"/>
    <property type="match status" value="1"/>
</dbReference>
<dbReference type="GO" id="GO:0006508">
    <property type="term" value="P:proteolysis"/>
    <property type="evidence" value="ECO:0007669"/>
    <property type="project" value="UniProtKB-KW"/>
</dbReference>
<comment type="similarity">
    <text evidence="1">Belongs to the peptidase C1 family.</text>
</comment>
<evidence type="ECO:0000313" key="6">
    <source>
        <dbReference type="Proteomes" id="UP000243217"/>
    </source>
</evidence>
<dbReference type="InterPro" id="IPR000668">
    <property type="entry name" value="Peptidase_C1A_C"/>
</dbReference>
<dbReference type="AlphaFoldDB" id="A0A1V9ZKM7"/>
<dbReference type="OrthoDB" id="66160at2759"/>
<proteinExistence type="inferred from homology"/>
<dbReference type="InterPro" id="IPR039417">
    <property type="entry name" value="Peptidase_C1A_papain-like"/>
</dbReference>
<dbReference type="Gene3D" id="3.90.70.10">
    <property type="entry name" value="Cysteine proteinases"/>
    <property type="match status" value="1"/>
</dbReference>
<reference evidence="5 6" key="1">
    <citation type="journal article" date="2014" name="Genome Biol. Evol.">
        <title>The secreted proteins of Achlya hypogyna and Thraustotheca clavata identify the ancestral oomycete secretome and reveal gene acquisitions by horizontal gene transfer.</title>
        <authorList>
            <person name="Misner I."/>
            <person name="Blouin N."/>
            <person name="Leonard G."/>
            <person name="Richards T.A."/>
            <person name="Lane C.E."/>
        </authorList>
    </citation>
    <scope>NUCLEOTIDE SEQUENCE [LARGE SCALE GENOMIC DNA]</scope>
    <source>
        <strain evidence="5 6">ATCC 34112</strain>
    </source>
</reference>
<dbReference type="PRINTS" id="PR00705">
    <property type="entry name" value="PAPAIN"/>
</dbReference>
<dbReference type="CDD" id="cd02248">
    <property type="entry name" value="Peptidase_C1A"/>
    <property type="match status" value="1"/>
</dbReference>
<accession>A0A1V9ZKM7</accession>
<sequence length="353" mass="37492">MQRIVFASAIAATAFAAVPADQREQLTAVMKTWVDEFGSDASLLPHGASLDNVDDILSRLYATQNTIASLSKQNPDAKFGVGPFSLFSSAEFAEHVGKSFKHGAPKRVLRRENDSVDWESLPSSPAASPVDWTQSKCVNQIKNQGNCGSCWAFSAAGVIESAHCIATGTLLDIAEQQAVSCEVEDGQGGCEGGWPADSIDWMVKTGMCLTKDYPYTSGTTGQNGVCKTSCAKQTFNLDGSVELKGEAGLTTGIQTQPISVAVEAGNDVWQHYKGGVVSKCPGAQSDHAVIAVGIDSENGKDYYKIRNSWGAKWGEAGYIRLQRGVGGKGMCNVGEYPYYPKIKGTPAPTKPAC</sequence>
<dbReference type="InterPro" id="IPR038765">
    <property type="entry name" value="Papain-like_cys_pep_sf"/>
</dbReference>
<evidence type="ECO:0000259" key="4">
    <source>
        <dbReference type="SMART" id="SM00645"/>
    </source>
</evidence>
<evidence type="ECO:0000313" key="5">
    <source>
        <dbReference type="EMBL" id="OQR98539.1"/>
    </source>
</evidence>
<evidence type="ECO:0000256" key="2">
    <source>
        <dbReference type="ARBA" id="ARBA00023145"/>
    </source>
</evidence>
<dbReference type="SUPFAM" id="SSF54001">
    <property type="entry name" value="Cysteine proteinases"/>
    <property type="match status" value="1"/>
</dbReference>
<dbReference type="Proteomes" id="UP000243217">
    <property type="component" value="Unassembled WGS sequence"/>
</dbReference>
<gene>
    <name evidence="5" type="ORF">THRCLA_21882</name>
</gene>
<dbReference type="PANTHER" id="PTHR12411">
    <property type="entry name" value="CYSTEINE PROTEASE FAMILY C1-RELATED"/>
    <property type="match status" value="1"/>
</dbReference>
<keyword evidence="3" id="KW-0732">Signal</keyword>
<dbReference type="InterPro" id="IPR013128">
    <property type="entry name" value="Peptidase_C1A"/>
</dbReference>
<evidence type="ECO:0000256" key="3">
    <source>
        <dbReference type="SAM" id="SignalP"/>
    </source>
</evidence>
<keyword evidence="5" id="KW-0645">Protease</keyword>
<dbReference type="GO" id="GO:0008234">
    <property type="term" value="F:cysteine-type peptidase activity"/>
    <property type="evidence" value="ECO:0007669"/>
    <property type="project" value="InterPro"/>
</dbReference>
<name>A0A1V9ZKM7_9STRA</name>
<protein>
    <submittedName>
        <fullName evidence="5">Cysteine protease family C01A</fullName>
    </submittedName>
</protein>
<keyword evidence="2" id="KW-0865">Zymogen</keyword>
<dbReference type="InterPro" id="IPR000169">
    <property type="entry name" value="Pept_cys_AS"/>
</dbReference>
<dbReference type="Pfam" id="PF00112">
    <property type="entry name" value="Peptidase_C1"/>
    <property type="match status" value="1"/>
</dbReference>
<dbReference type="EMBL" id="JNBS01001851">
    <property type="protein sequence ID" value="OQR98539.1"/>
    <property type="molecule type" value="Genomic_DNA"/>
</dbReference>
<feature type="signal peptide" evidence="3">
    <location>
        <begin position="1"/>
        <end position="16"/>
    </location>
</feature>